<comment type="similarity">
    <text evidence="2">Belongs to the RIX1/PELP1 family.</text>
</comment>
<feature type="domain" description="Pre-rRNA-processing protein RIX1 N-terminal" evidence="6">
    <location>
        <begin position="10"/>
        <end position="192"/>
    </location>
</feature>
<dbReference type="PANTHER" id="PTHR34105">
    <property type="entry name" value="PROLINE-, GLUTAMIC ACID- AND LEUCINE-RICH PROTEIN 1"/>
    <property type="match status" value="1"/>
</dbReference>
<accession>A0A8K0UKT0</accession>
<comment type="subcellular location">
    <subcellularLocation>
        <location evidence="1">Nucleus</location>
    </subcellularLocation>
</comment>
<feature type="region of interest" description="Disordered" evidence="5">
    <location>
        <begin position="662"/>
        <end position="683"/>
    </location>
</feature>
<evidence type="ECO:0000256" key="5">
    <source>
        <dbReference type="SAM" id="MobiDB-lite"/>
    </source>
</evidence>
<dbReference type="InterPro" id="IPR016024">
    <property type="entry name" value="ARM-type_fold"/>
</dbReference>
<dbReference type="Pfam" id="PF08167">
    <property type="entry name" value="RIX1"/>
    <property type="match status" value="1"/>
</dbReference>
<proteinExistence type="inferred from homology"/>
<dbReference type="GO" id="GO:0005634">
    <property type="term" value="C:nucleus"/>
    <property type="evidence" value="ECO:0007669"/>
    <property type="project" value="UniProtKB-SubCell"/>
</dbReference>
<protein>
    <recommendedName>
        <fullName evidence="3">Pre-rRNA-processing protein RIX1</fullName>
    </recommendedName>
</protein>
<dbReference type="OrthoDB" id="20900at2759"/>
<dbReference type="AlphaFoldDB" id="A0A8K0UKT0"/>
<gene>
    <name evidence="7" type="ORF">BXZ70DRAFT_337736</name>
</gene>
<evidence type="ECO:0000256" key="4">
    <source>
        <dbReference type="ARBA" id="ARBA00023242"/>
    </source>
</evidence>
<feature type="compositionally biased region" description="Polar residues" evidence="5">
    <location>
        <begin position="605"/>
        <end position="627"/>
    </location>
</feature>
<reference evidence="7" key="1">
    <citation type="journal article" date="2021" name="New Phytol.">
        <title>Evolutionary innovations through gain and loss of genes in the ectomycorrhizal Boletales.</title>
        <authorList>
            <person name="Wu G."/>
            <person name="Miyauchi S."/>
            <person name="Morin E."/>
            <person name="Kuo A."/>
            <person name="Drula E."/>
            <person name="Varga T."/>
            <person name="Kohler A."/>
            <person name="Feng B."/>
            <person name="Cao Y."/>
            <person name="Lipzen A."/>
            <person name="Daum C."/>
            <person name="Hundley H."/>
            <person name="Pangilinan J."/>
            <person name="Johnson J."/>
            <person name="Barry K."/>
            <person name="LaButti K."/>
            <person name="Ng V."/>
            <person name="Ahrendt S."/>
            <person name="Min B."/>
            <person name="Choi I.G."/>
            <person name="Park H."/>
            <person name="Plett J.M."/>
            <person name="Magnuson J."/>
            <person name="Spatafora J.W."/>
            <person name="Nagy L.G."/>
            <person name="Henrissat B."/>
            <person name="Grigoriev I.V."/>
            <person name="Yang Z.L."/>
            <person name="Xu J."/>
            <person name="Martin F.M."/>
        </authorList>
    </citation>
    <scope>NUCLEOTIDE SEQUENCE</scope>
    <source>
        <strain evidence="7">KKN 215</strain>
    </source>
</reference>
<dbReference type="PANTHER" id="PTHR34105:SF1">
    <property type="entry name" value="PROLINE-, GLUTAMIC ACID- AND LEUCINE-RICH PROTEIN 1"/>
    <property type="match status" value="1"/>
</dbReference>
<feature type="region of interest" description="Disordered" evidence="5">
    <location>
        <begin position="602"/>
        <end position="643"/>
    </location>
</feature>
<name>A0A8K0UKT0_9AGAR</name>
<evidence type="ECO:0000259" key="6">
    <source>
        <dbReference type="Pfam" id="PF08167"/>
    </source>
</evidence>
<dbReference type="Proteomes" id="UP000813824">
    <property type="component" value="Unassembled WGS sequence"/>
</dbReference>
<sequence>MDASQLLKTFLQVHLASDTNATLHLPYVLTTLTAEALQSSEHIQKWIARTSSLMLSKDAGARWAGLCIALQTANLSRDLMVECAQTWVGAAIPLLSRSEPIPTHKVAIRLLRRVFTGAMDVPEYQRQVCTPNVPKFSLAIASLGETTADEELKVVVFDTLTHLIPTYPALHRASQTALTNFAMLYLNGSAPQSLPAPVVKAASRFYAVLHHTGGKVGGASQWRKAVDETLAFCWDALSSIRTTFPAENSGTVSVSNQGDPVVGVPLGLDRLSVGVQVLQELMHSSNLRPVVLPIGSIVKLCVALLRCTTTDIVNGHIDPLVRTLEVSVTPKIQQLGCIVVDALTRCALHLLIPHYPQILFYITHHLEQPYIRSHRLHFMRTAEVLLTQCGVLYDSLLPSRLARAVLPSVTCILAHKSDLQSESEASGGSAKSRKGKKRARGYEGDEVFKMTRGAICATPEDGEVVLAALNVLKLLLSTGPLSPAVHSLVARVMLSLYLTIPHIPPTLLSFDLSLHSKLNDVVMRICVALGSGTTSTTSKSLGLVVGTSVQSGTAQTFADLDLLLHPRVPPLVRSLPHVEMLSLFRAEEGQEESDTRQALHLGANHESQNSNSSIDTTEQSTLAQTAPTAPPIQLPPLSTVRPAISGQVDPTRVMARPVEAQPPSLVANPSPASKPAQVASVPAPNQHQYVATTSIQPPVRTLGVDLEARITPVDIQMVPDGADDDDEPMPSIDADSDSDEDDSA</sequence>
<feature type="compositionally biased region" description="Acidic residues" evidence="5">
    <location>
        <begin position="721"/>
        <end position="744"/>
    </location>
</feature>
<evidence type="ECO:0000256" key="1">
    <source>
        <dbReference type="ARBA" id="ARBA00004123"/>
    </source>
</evidence>
<feature type="region of interest" description="Disordered" evidence="5">
    <location>
        <begin position="713"/>
        <end position="744"/>
    </location>
</feature>
<evidence type="ECO:0000256" key="3">
    <source>
        <dbReference type="ARBA" id="ARBA00021502"/>
    </source>
</evidence>
<evidence type="ECO:0000256" key="2">
    <source>
        <dbReference type="ARBA" id="ARBA00010511"/>
    </source>
</evidence>
<keyword evidence="8" id="KW-1185">Reference proteome</keyword>
<comment type="caution">
    <text evidence="7">The sequence shown here is derived from an EMBL/GenBank/DDBJ whole genome shotgun (WGS) entry which is preliminary data.</text>
</comment>
<dbReference type="SUPFAM" id="SSF48371">
    <property type="entry name" value="ARM repeat"/>
    <property type="match status" value="1"/>
</dbReference>
<evidence type="ECO:0000313" key="7">
    <source>
        <dbReference type="EMBL" id="KAH8094810.1"/>
    </source>
</evidence>
<evidence type="ECO:0000313" key="8">
    <source>
        <dbReference type="Proteomes" id="UP000813824"/>
    </source>
</evidence>
<organism evidence="7 8">
    <name type="scientific">Cristinia sonorae</name>
    <dbReference type="NCBI Taxonomy" id="1940300"/>
    <lineage>
        <taxon>Eukaryota</taxon>
        <taxon>Fungi</taxon>
        <taxon>Dikarya</taxon>
        <taxon>Basidiomycota</taxon>
        <taxon>Agaricomycotina</taxon>
        <taxon>Agaricomycetes</taxon>
        <taxon>Agaricomycetidae</taxon>
        <taxon>Agaricales</taxon>
        <taxon>Pleurotineae</taxon>
        <taxon>Stephanosporaceae</taxon>
        <taxon>Cristinia</taxon>
    </lineage>
</organism>
<dbReference type="GO" id="GO:0006364">
    <property type="term" value="P:rRNA processing"/>
    <property type="evidence" value="ECO:0007669"/>
    <property type="project" value="TreeGrafter"/>
</dbReference>
<dbReference type="InterPro" id="IPR012583">
    <property type="entry name" value="RIX1_N"/>
</dbReference>
<dbReference type="EMBL" id="JAEVFJ010000024">
    <property type="protein sequence ID" value="KAH8094810.1"/>
    <property type="molecule type" value="Genomic_DNA"/>
</dbReference>
<keyword evidence="4" id="KW-0539">Nucleus</keyword>